<dbReference type="EMBL" id="JBHSSI010000058">
    <property type="protein sequence ID" value="MFC6261234.1"/>
    <property type="molecule type" value="Genomic_DNA"/>
</dbReference>
<reference evidence="2" key="1">
    <citation type="journal article" date="2019" name="Int. J. Syst. Evol. Microbiol.">
        <title>The Global Catalogue of Microorganisms (GCM) 10K type strain sequencing project: providing services to taxonomists for standard genome sequencing and annotation.</title>
        <authorList>
            <consortium name="The Broad Institute Genomics Platform"/>
            <consortium name="The Broad Institute Genome Sequencing Center for Infectious Disease"/>
            <person name="Wu L."/>
            <person name="Ma J."/>
        </authorList>
    </citation>
    <scope>NUCLEOTIDE SEQUENCE [LARGE SCALE GENOMIC DNA]</scope>
    <source>
        <strain evidence="2">CCM 8908</strain>
    </source>
</reference>
<evidence type="ECO:0000313" key="1">
    <source>
        <dbReference type="EMBL" id="MFC6261234.1"/>
    </source>
</evidence>
<dbReference type="Proteomes" id="UP001596283">
    <property type="component" value="Unassembled WGS sequence"/>
</dbReference>
<accession>A0ABW1TID1</accession>
<gene>
    <name evidence="1" type="ORF">ACFP1C_09805</name>
</gene>
<evidence type="ECO:0000313" key="2">
    <source>
        <dbReference type="Proteomes" id="UP001596283"/>
    </source>
</evidence>
<sequence>MIVVTTILRLKLDNVVQSLPTFSAYVIVLRQHSQIMPIERLLIYAKRQQSSETQRLKLT</sequence>
<name>A0ABW1TID1_9LACO</name>
<organism evidence="1 2">
    <name type="scientific">Levilactobacillus fujinensis</name>
    <dbReference type="NCBI Taxonomy" id="2486024"/>
    <lineage>
        <taxon>Bacteria</taxon>
        <taxon>Bacillati</taxon>
        <taxon>Bacillota</taxon>
        <taxon>Bacilli</taxon>
        <taxon>Lactobacillales</taxon>
        <taxon>Lactobacillaceae</taxon>
        <taxon>Levilactobacillus</taxon>
    </lineage>
</organism>
<comment type="caution">
    <text evidence="1">The sequence shown here is derived from an EMBL/GenBank/DDBJ whole genome shotgun (WGS) entry which is preliminary data.</text>
</comment>
<proteinExistence type="predicted"/>
<protein>
    <recommendedName>
        <fullName evidence="3">Transposase</fullName>
    </recommendedName>
</protein>
<keyword evidence="2" id="KW-1185">Reference proteome</keyword>
<evidence type="ECO:0008006" key="3">
    <source>
        <dbReference type="Google" id="ProtNLM"/>
    </source>
</evidence>